<accession>A0A8F1SB74</accession>
<keyword evidence="4 8" id="KW-0812">Transmembrane</keyword>
<keyword evidence="5 8" id="KW-1133">Transmembrane helix</keyword>
<organism evidence="10 11">
    <name type="scientific">Candidatus Minimicrobia naudis</name>
    <dbReference type="NCBI Taxonomy" id="2841263"/>
    <lineage>
        <taxon>Bacteria</taxon>
        <taxon>Candidatus Saccharimonadota</taxon>
        <taxon>Candidatus Saccharimonadota incertae sedis</taxon>
        <taxon>Candidatus Minimicrobia</taxon>
    </lineage>
</organism>
<evidence type="ECO:0000256" key="8">
    <source>
        <dbReference type="SAM" id="Phobius"/>
    </source>
</evidence>
<keyword evidence="6 8" id="KW-0472">Membrane</keyword>
<evidence type="ECO:0000256" key="7">
    <source>
        <dbReference type="SAM" id="MobiDB-lite"/>
    </source>
</evidence>
<proteinExistence type="inferred from homology"/>
<dbReference type="PANTHER" id="PTHR30489">
    <property type="entry name" value="LIPOPROTEIN-RELEASING SYSTEM TRANSMEMBRANE PROTEIN LOLE"/>
    <property type="match status" value="1"/>
</dbReference>
<dbReference type="KEGG" id="mnd:KOY48_03855"/>
<comment type="similarity">
    <text evidence="2">Belongs to the ABC-4 integral membrane protein family. LolC/E subfamily.</text>
</comment>
<evidence type="ECO:0000256" key="5">
    <source>
        <dbReference type="ARBA" id="ARBA00022989"/>
    </source>
</evidence>
<evidence type="ECO:0000256" key="4">
    <source>
        <dbReference type="ARBA" id="ARBA00022692"/>
    </source>
</evidence>
<dbReference type="Proteomes" id="UP000679129">
    <property type="component" value="Chromosome"/>
</dbReference>
<dbReference type="EMBL" id="CP076460">
    <property type="protein sequence ID" value="QWQ32008.1"/>
    <property type="molecule type" value="Genomic_DNA"/>
</dbReference>
<evidence type="ECO:0000256" key="3">
    <source>
        <dbReference type="ARBA" id="ARBA00022475"/>
    </source>
</evidence>
<protein>
    <submittedName>
        <fullName evidence="10">ABC transporter permease</fullName>
    </submittedName>
</protein>
<dbReference type="InterPro" id="IPR003838">
    <property type="entry name" value="ABC3_permease_C"/>
</dbReference>
<feature type="transmembrane region" description="Helical" evidence="8">
    <location>
        <begin position="226"/>
        <end position="245"/>
    </location>
</feature>
<name>A0A8F1SB74_9BACT</name>
<dbReference type="PANTHER" id="PTHR30489:SF0">
    <property type="entry name" value="LIPOPROTEIN-RELEASING SYSTEM TRANSMEMBRANE PROTEIN LOLE"/>
    <property type="match status" value="1"/>
</dbReference>
<gene>
    <name evidence="10" type="ORF">KOY48_03855</name>
</gene>
<feature type="transmembrane region" description="Helical" evidence="8">
    <location>
        <begin position="147"/>
        <end position="167"/>
    </location>
</feature>
<comment type="subcellular location">
    <subcellularLocation>
        <location evidence="1">Cell membrane</location>
        <topology evidence="1">Multi-pass membrane protein</topology>
    </subcellularLocation>
</comment>
<dbReference type="AlphaFoldDB" id="A0A8F1SB74"/>
<dbReference type="InterPro" id="IPR051447">
    <property type="entry name" value="Lipoprotein-release_system"/>
</dbReference>
<evidence type="ECO:0000259" key="9">
    <source>
        <dbReference type="Pfam" id="PF02687"/>
    </source>
</evidence>
<evidence type="ECO:0000313" key="11">
    <source>
        <dbReference type="Proteomes" id="UP000679129"/>
    </source>
</evidence>
<evidence type="ECO:0000256" key="1">
    <source>
        <dbReference type="ARBA" id="ARBA00004651"/>
    </source>
</evidence>
<feature type="domain" description="ABC3 transporter permease C-terminal" evidence="9">
    <location>
        <begin position="107"/>
        <end position="176"/>
    </location>
</feature>
<feature type="transmembrane region" description="Helical" evidence="8">
    <location>
        <begin position="106"/>
        <end position="126"/>
    </location>
</feature>
<keyword evidence="3" id="KW-1003">Cell membrane</keyword>
<evidence type="ECO:0000313" key="10">
    <source>
        <dbReference type="EMBL" id="QWQ32008.1"/>
    </source>
</evidence>
<dbReference type="GO" id="GO:0098797">
    <property type="term" value="C:plasma membrane protein complex"/>
    <property type="evidence" value="ECO:0007669"/>
    <property type="project" value="TreeGrafter"/>
</dbReference>
<feature type="region of interest" description="Disordered" evidence="7">
    <location>
        <begin position="194"/>
        <end position="216"/>
    </location>
</feature>
<reference evidence="10" key="1">
    <citation type="submission" date="2021-06" db="EMBL/GenBank/DDBJ databases">
        <title>An adapted protocol for Saccharibacteria cultivation: two new species join this phylum of Candidate Phyla Radiations.</title>
        <authorList>
            <person name="Ibrahim A."/>
            <person name="Maatouk M."/>
            <person name="Zgheib R."/>
            <person name="Haddad G."/>
            <person name="Bou Khalil J."/>
            <person name="Raoult D."/>
            <person name="Bittar F."/>
        </authorList>
    </citation>
    <scope>NUCLEOTIDE SEQUENCE</scope>
    <source>
        <strain evidence="10">IHU1</strain>
    </source>
</reference>
<evidence type="ECO:0000256" key="2">
    <source>
        <dbReference type="ARBA" id="ARBA00005236"/>
    </source>
</evidence>
<evidence type="ECO:0000256" key="6">
    <source>
        <dbReference type="ARBA" id="ARBA00023136"/>
    </source>
</evidence>
<dbReference type="GO" id="GO:0044874">
    <property type="term" value="P:lipoprotein localization to outer membrane"/>
    <property type="evidence" value="ECO:0007669"/>
    <property type="project" value="TreeGrafter"/>
</dbReference>
<keyword evidence="11" id="KW-1185">Reference proteome</keyword>
<sequence length="262" mass="28330">MRLRWKSSVYLAAEPRSKATYQVELFENLFLTDLATTRQLNAYTEQNEIYQDATFFTKGTKQLDEVMARANKLPVNWQKYQLNKNSQELAGVTGAVNGVYGLIDGMLWATALVSVAVIGMVLYLWMNERKREAGVLLATGVPQSKIVLQYIAELVMIAVLSFGASYFTAGLIAQQMGDHVVSQAAQNATRQAGSSLNGASLGADADSVTSSRTLEKGDGWRATGGSAGGVGCWARAVIIIAVLLASRPITQSTPKELLTEVD</sequence>
<dbReference type="Pfam" id="PF02687">
    <property type="entry name" value="FtsX"/>
    <property type="match status" value="1"/>
</dbReference>